<dbReference type="GO" id="GO:0016787">
    <property type="term" value="F:hydrolase activity"/>
    <property type="evidence" value="ECO:0007669"/>
    <property type="project" value="UniProtKB-KW"/>
</dbReference>
<keyword evidence="2" id="KW-1185">Reference proteome</keyword>
<comment type="caution">
    <text evidence="1">The sequence shown here is derived from an EMBL/GenBank/DDBJ whole genome shotgun (WGS) entry which is preliminary data.</text>
</comment>
<dbReference type="OrthoDB" id="659408at2"/>
<gene>
    <name evidence="1" type="ORF">ESB13_13230</name>
</gene>
<accession>A0A4Q1D5X1</accession>
<protein>
    <submittedName>
        <fullName evidence="1">Alpha/beta hydrolase</fullName>
    </submittedName>
</protein>
<name>A0A4Q1D5X1_9BACT</name>
<evidence type="ECO:0000313" key="1">
    <source>
        <dbReference type="EMBL" id="RXK83081.1"/>
    </source>
</evidence>
<proteinExistence type="predicted"/>
<keyword evidence="1" id="KW-0378">Hydrolase</keyword>
<dbReference type="Proteomes" id="UP000290545">
    <property type="component" value="Unassembled WGS sequence"/>
</dbReference>
<dbReference type="AlphaFoldDB" id="A0A4Q1D5X1"/>
<reference evidence="1 2" key="1">
    <citation type="submission" date="2019-01" db="EMBL/GenBank/DDBJ databases">
        <title>Filimonas sp. strain TTM-71.</title>
        <authorList>
            <person name="Chen W.-M."/>
        </authorList>
    </citation>
    <scope>NUCLEOTIDE SEQUENCE [LARGE SCALE GENOMIC DNA]</scope>
    <source>
        <strain evidence="1 2">TTM-71</strain>
    </source>
</reference>
<evidence type="ECO:0000313" key="2">
    <source>
        <dbReference type="Proteomes" id="UP000290545"/>
    </source>
</evidence>
<dbReference type="Gene3D" id="3.40.50.1820">
    <property type="entry name" value="alpha/beta hydrolase"/>
    <property type="match status" value="1"/>
</dbReference>
<sequence>MRAYFISGLGADKKAFQNINLPRPFETIHLNWIAPLADESIASYAQRLAGQINRSESFILIGLSFGGLIATEIAKIIPPYKLVLISSAATRKELPLSMRFAGLCKLEKLLPYKSLRKPGRLLNYAFSPLDNNSRQIIHAMIAASDPNFIKWAIKAVLHWNNKKKPANLLQIHGDKDKIFPGKNAKSAIMMHGGGHFCVYSHGAVISSLIVNNCTPE</sequence>
<dbReference type="EMBL" id="SDHZ01000002">
    <property type="protein sequence ID" value="RXK83081.1"/>
    <property type="molecule type" value="Genomic_DNA"/>
</dbReference>
<organism evidence="1 2">
    <name type="scientific">Filimonas effusa</name>
    <dbReference type="NCBI Taxonomy" id="2508721"/>
    <lineage>
        <taxon>Bacteria</taxon>
        <taxon>Pseudomonadati</taxon>
        <taxon>Bacteroidota</taxon>
        <taxon>Chitinophagia</taxon>
        <taxon>Chitinophagales</taxon>
        <taxon>Chitinophagaceae</taxon>
        <taxon>Filimonas</taxon>
    </lineage>
</organism>
<dbReference type="InterPro" id="IPR029058">
    <property type="entry name" value="AB_hydrolase_fold"/>
</dbReference>
<dbReference type="SUPFAM" id="SSF53474">
    <property type="entry name" value="alpha/beta-Hydrolases"/>
    <property type="match status" value="1"/>
</dbReference>
<dbReference type="RefSeq" id="WP_129004034.1">
    <property type="nucleotide sequence ID" value="NZ_SDHZ01000002.1"/>
</dbReference>